<feature type="region of interest" description="Disordered" evidence="4">
    <location>
        <begin position="496"/>
        <end position="596"/>
    </location>
</feature>
<feature type="compositionally biased region" description="Acidic residues" evidence="4">
    <location>
        <begin position="359"/>
        <end position="379"/>
    </location>
</feature>
<evidence type="ECO:0000313" key="6">
    <source>
        <dbReference type="Proteomes" id="UP000694548"/>
    </source>
</evidence>
<dbReference type="GeneTree" id="ENSGT00390000005712"/>
<keyword evidence="3" id="KW-0506">mRNA capping</keyword>
<dbReference type="PANTHER" id="PTHR16291:SF0">
    <property type="entry name" value="NUCLEAR CAP-BINDING PROTEIN SUBUNIT 3"/>
    <property type="match status" value="1"/>
</dbReference>
<evidence type="ECO:0000256" key="4">
    <source>
        <dbReference type="SAM" id="MobiDB-lite"/>
    </source>
</evidence>
<feature type="region of interest" description="Disordered" evidence="4">
    <location>
        <begin position="175"/>
        <end position="245"/>
    </location>
</feature>
<comment type="similarity">
    <text evidence="1">Belongs to the NCBP3 family.</text>
</comment>
<dbReference type="Proteomes" id="UP000694548">
    <property type="component" value="Unassembled WGS sequence"/>
</dbReference>
<reference evidence="5" key="1">
    <citation type="submission" date="2025-08" db="UniProtKB">
        <authorList>
            <consortium name="Ensembl"/>
        </authorList>
    </citation>
    <scope>IDENTIFICATION</scope>
</reference>
<accession>A0A8C6NY68</accession>
<keyword evidence="3" id="KW-0507">mRNA processing</keyword>
<feature type="compositionally biased region" description="Acidic residues" evidence="4">
    <location>
        <begin position="35"/>
        <end position="45"/>
    </location>
</feature>
<name>A0A8C6NY68_NOTFU</name>
<evidence type="ECO:0000256" key="3">
    <source>
        <dbReference type="ARBA" id="ARBA00023042"/>
    </source>
</evidence>
<dbReference type="Pfam" id="PF10309">
    <property type="entry name" value="NCBP3"/>
    <property type="match status" value="1"/>
</dbReference>
<dbReference type="GO" id="GO:0003729">
    <property type="term" value="F:mRNA binding"/>
    <property type="evidence" value="ECO:0007669"/>
    <property type="project" value="InterPro"/>
</dbReference>
<dbReference type="InterPro" id="IPR012677">
    <property type="entry name" value="Nucleotide-bd_a/b_plait_sf"/>
</dbReference>
<protein>
    <recommendedName>
        <fullName evidence="2">Nuclear cap-binding protein subunit 3</fullName>
    </recommendedName>
</protein>
<dbReference type="InterPro" id="IPR019416">
    <property type="entry name" value="NCBP3"/>
</dbReference>
<feature type="region of interest" description="Disordered" evidence="4">
    <location>
        <begin position="1"/>
        <end position="45"/>
    </location>
</feature>
<feature type="compositionally biased region" description="Acidic residues" evidence="4">
    <location>
        <begin position="203"/>
        <end position="222"/>
    </location>
</feature>
<feature type="region of interest" description="Disordered" evidence="4">
    <location>
        <begin position="330"/>
        <end position="415"/>
    </location>
</feature>
<evidence type="ECO:0000313" key="5">
    <source>
        <dbReference type="Ensembl" id="ENSNFUP00015033803.1"/>
    </source>
</evidence>
<dbReference type="PANTHER" id="PTHR16291">
    <property type="entry name" value="NUCLEAR CAP-BINDING PROTEIN SUBUNIT 3"/>
    <property type="match status" value="1"/>
</dbReference>
<gene>
    <name evidence="5" type="primary">NCBP3</name>
    <name evidence="5" type="synonym">ncbp3</name>
</gene>
<dbReference type="Ensembl" id="ENSNFUT00015035319.1">
    <property type="protein sequence ID" value="ENSNFUP00015033803.1"/>
    <property type="gene ID" value="ENSNFUG00015016477.1"/>
</dbReference>
<proteinExistence type="inferred from homology"/>
<evidence type="ECO:0000256" key="1">
    <source>
        <dbReference type="ARBA" id="ARBA00006069"/>
    </source>
</evidence>
<feature type="compositionally biased region" description="Low complexity" evidence="4">
    <location>
        <begin position="175"/>
        <end position="188"/>
    </location>
</feature>
<organism evidence="5 6">
    <name type="scientific">Nothobranchius furzeri</name>
    <name type="common">Turquoise killifish</name>
    <dbReference type="NCBI Taxonomy" id="105023"/>
    <lineage>
        <taxon>Eukaryota</taxon>
        <taxon>Metazoa</taxon>
        <taxon>Chordata</taxon>
        <taxon>Craniata</taxon>
        <taxon>Vertebrata</taxon>
        <taxon>Euteleostomi</taxon>
        <taxon>Actinopterygii</taxon>
        <taxon>Neopterygii</taxon>
        <taxon>Teleostei</taxon>
        <taxon>Neoteleostei</taxon>
        <taxon>Acanthomorphata</taxon>
        <taxon>Ovalentaria</taxon>
        <taxon>Atherinomorphae</taxon>
        <taxon>Cyprinodontiformes</taxon>
        <taxon>Nothobranchiidae</taxon>
        <taxon>Nothobranchius</taxon>
    </lineage>
</organism>
<feature type="compositionally biased region" description="Basic and acidic residues" evidence="4">
    <location>
        <begin position="223"/>
        <end position="239"/>
    </location>
</feature>
<feature type="compositionally biased region" description="Basic and acidic residues" evidence="4">
    <location>
        <begin position="380"/>
        <end position="392"/>
    </location>
</feature>
<dbReference type="GO" id="GO:0006370">
    <property type="term" value="P:7-methylguanosine mRNA capping"/>
    <property type="evidence" value="ECO:0007669"/>
    <property type="project" value="UniProtKB-KW"/>
</dbReference>
<dbReference type="AlphaFoldDB" id="A0A8C6NY68"/>
<reference evidence="5" key="2">
    <citation type="submission" date="2025-09" db="UniProtKB">
        <authorList>
            <consortium name="Ensembl"/>
        </authorList>
    </citation>
    <scope>IDENTIFICATION</scope>
</reference>
<keyword evidence="6" id="KW-1185">Reference proteome</keyword>
<feature type="compositionally biased region" description="Polar residues" evidence="4">
    <location>
        <begin position="566"/>
        <end position="576"/>
    </location>
</feature>
<dbReference type="GO" id="GO:0005634">
    <property type="term" value="C:nucleus"/>
    <property type="evidence" value="ECO:0007669"/>
    <property type="project" value="TreeGrafter"/>
</dbReference>
<feature type="compositionally biased region" description="Basic and acidic residues" evidence="4">
    <location>
        <begin position="13"/>
        <end position="34"/>
    </location>
</feature>
<evidence type="ECO:0000256" key="2">
    <source>
        <dbReference type="ARBA" id="ARBA00019876"/>
    </source>
</evidence>
<dbReference type="Gene3D" id="3.30.70.330">
    <property type="match status" value="1"/>
</dbReference>
<sequence>MAAVRSLQVKSDSGSDRSEPNSDSESDRDAREAEPMEVEEGELEAEDISVNRSLKELLPVSFRLGLDRPGTRFVCQEAFERKEKRARRFHFRCEESVGQRNVFLDKDAMKKAIFKLRMEAIHVSGVDDMSTQDVFGYFREYPPAHIEWINDTSCNVVWLDDDTCIRALINSSQMPTPEVVVTETESSEQPGKRNKTRRVRGSEEEDDDDDDEEEEEEGEVEEEVKKNGDEEVDQNRKVDGGQVDDLSAAERESLLRNELRPAIKPFKGNKLFLRFATQDDKKELGAARRSRYYMKYGNPNYGGMKGILSNSWKRRYHNRRIQRDVIKSKKPLIGDSMGHTPPYTHRHSADLVNLPEEPIKEEEEEEEEEQEDQDEDMDSDDRVVEYKERGGDSRTVGAGLCSRAERSPSPWSESDEMDYDLELKMISTPSPKKTKKMTMYADELETQLKTIRSETLTCLTFFFYLSHFSWNQDSVNLGSNPSPSEQSFLVSRQGCVSAPRAPPCDVRQRLGKRRYSPDERSSPSPLSPKDTPPVREPVSDVHRRLGVANQDSRSVYSKPVRDRKTSTFSSEVSSPEFTCRRRRGEGEREVEEEDDSKLQRMWGAMIKQKQDRLTHKMKKSRLDHLPSLQIEISRDSTDDSDV</sequence>
<dbReference type="GO" id="GO:0000340">
    <property type="term" value="F:RNA 7-methylguanosine cap binding"/>
    <property type="evidence" value="ECO:0007669"/>
    <property type="project" value="InterPro"/>
</dbReference>